<feature type="transmembrane region" description="Helical" evidence="1">
    <location>
        <begin position="245"/>
        <end position="266"/>
    </location>
</feature>
<feature type="transmembrane region" description="Helical" evidence="1">
    <location>
        <begin position="12"/>
        <end position="35"/>
    </location>
</feature>
<reference evidence="2 3" key="1">
    <citation type="journal article" date="2013" name="PLoS ONE">
        <title>Assembly-driven community genomics of a hypersaline microbial ecosystem.</title>
        <authorList>
            <person name="Podell S."/>
            <person name="Ugalde J.A."/>
            <person name="Narasingarao P."/>
            <person name="Banfield J.F."/>
            <person name="Heidelberg K.B."/>
            <person name="Allen E.E."/>
        </authorList>
    </citation>
    <scope>NUCLEOTIDE SEQUENCE [LARGE SCALE GENOMIC DNA]</scope>
    <source>
        <strain evidence="3">J07HQW2</strain>
    </source>
</reference>
<evidence type="ECO:0000256" key="1">
    <source>
        <dbReference type="SAM" id="Phobius"/>
    </source>
</evidence>
<accession>U1PKW8</accession>
<keyword evidence="1" id="KW-0472">Membrane</keyword>
<dbReference type="RefSeq" id="WP_021053830.1">
    <property type="nucleotide sequence ID" value="NZ_KE356561.1"/>
</dbReference>
<dbReference type="Proteomes" id="UP000030710">
    <property type="component" value="Unassembled WGS sequence"/>
</dbReference>
<protein>
    <submittedName>
        <fullName evidence="2">Uncharacterized protein</fullName>
    </submittedName>
</protein>
<evidence type="ECO:0000313" key="2">
    <source>
        <dbReference type="EMBL" id="ERG94337.1"/>
    </source>
</evidence>
<dbReference type="HOGENOM" id="CLU_1067959_0_0_2"/>
<organism evidence="2 3">
    <name type="scientific">Haloquadratum walsbyi J07HQW2</name>
    <dbReference type="NCBI Taxonomy" id="1238425"/>
    <lineage>
        <taxon>Archaea</taxon>
        <taxon>Methanobacteriati</taxon>
        <taxon>Methanobacteriota</taxon>
        <taxon>Stenosarchaea group</taxon>
        <taxon>Halobacteria</taxon>
        <taxon>Halobacteriales</taxon>
        <taxon>Haloferacaceae</taxon>
        <taxon>Haloquadratum</taxon>
    </lineage>
</organism>
<dbReference type="AlphaFoldDB" id="U1PKW8"/>
<keyword evidence="1" id="KW-1133">Transmembrane helix</keyword>
<evidence type="ECO:0000313" key="3">
    <source>
        <dbReference type="Proteomes" id="UP000030710"/>
    </source>
</evidence>
<dbReference type="EMBL" id="KE356561">
    <property type="protein sequence ID" value="ERG94337.1"/>
    <property type="molecule type" value="Genomic_DNA"/>
</dbReference>
<proteinExistence type="predicted"/>
<name>U1PKW8_9EURY</name>
<keyword evidence="1" id="KW-0812">Transmembrane</keyword>
<dbReference type="eggNOG" id="arCOG06218">
    <property type="taxonomic scope" value="Archaea"/>
</dbReference>
<gene>
    <name evidence="2" type="ORF">J07HQW2_00771</name>
</gene>
<sequence length="269" mass="27997">MLLGGSVLAVDGILPGLFGGMAATGVGLSLTIGGIKQLNRSWRIFTTDLVPIDEAVGSDELVQITGSVYPSQPGDTIISPIHDQECVAYKYKIRSQLNDGCPIDSGTECRSFKISDGTAEVLITPTTESLSLDTQKKTVTGGEEVSREINEEKINVDPSAEISDSGSIPNPIELIEGTISLGEQITIVGRANPTPKTGAEDTDISVGADTNTDVVAVMTPETDHLNVMNELTETTALKTGTVGTLFAIVGSVFTLGGLAIFISALGSLA</sequence>